<comment type="caution">
    <text evidence="1">The sequence shown here is derived from an EMBL/GenBank/DDBJ whole genome shotgun (WGS) entry which is preliminary data.</text>
</comment>
<dbReference type="EMBL" id="JAAFOW010003760">
    <property type="protein sequence ID" value="KAF5249172.1"/>
    <property type="molecule type" value="Genomic_DNA"/>
</dbReference>
<protein>
    <recommendedName>
        <fullName evidence="3">Nudix hydrolase domain-containing protein</fullName>
    </recommendedName>
</protein>
<dbReference type="SUPFAM" id="SSF55811">
    <property type="entry name" value="Nudix"/>
    <property type="match status" value="1"/>
</dbReference>
<dbReference type="Gene3D" id="3.90.79.10">
    <property type="entry name" value="Nucleoside Triphosphate Pyrophosphohydrolase"/>
    <property type="match status" value="1"/>
</dbReference>
<proteinExistence type="predicted"/>
<accession>A0A8H5E722</accession>
<sequence length="86" mass="10092">IYVFDLEMPKDVIPRPGDDEVEEFVLMDCQEVAQRMLAGEFKPNVCPVMIDFLVRKGFITKENEDDFEEIQKKLRREIPVPMESDV</sequence>
<gene>
    <name evidence="1" type="ORF">FOXYS1_15051</name>
</gene>
<dbReference type="Proteomes" id="UP000558688">
    <property type="component" value="Unassembled WGS sequence"/>
</dbReference>
<dbReference type="InterPro" id="IPR015797">
    <property type="entry name" value="NUDIX_hydrolase-like_dom_sf"/>
</dbReference>
<evidence type="ECO:0008006" key="3">
    <source>
        <dbReference type="Google" id="ProtNLM"/>
    </source>
</evidence>
<organism evidence="1 2">
    <name type="scientific">Fusarium oxysporum</name>
    <name type="common">Fusarium vascular wilt</name>
    <dbReference type="NCBI Taxonomy" id="5507"/>
    <lineage>
        <taxon>Eukaryota</taxon>
        <taxon>Fungi</taxon>
        <taxon>Dikarya</taxon>
        <taxon>Ascomycota</taxon>
        <taxon>Pezizomycotina</taxon>
        <taxon>Sordariomycetes</taxon>
        <taxon>Hypocreomycetidae</taxon>
        <taxon>Hypocreales</taxon>
        <taxon>Nectriaceae</taxon>
        <taxon>Fusarium</taxon>
        <taxon>Fusarium oxysporum species complex</taxon>
    </lineage>
</organism>
<reference evidence="1" key="1">
    <citation type="submission" date="2020-02" db="EMBL/GenBank/DDBJ databases">
        <title>Identification and distribution of gene clusters putatively required for synthesis of sphingolipid metabolism inhibitors in phylogenetically diverse species of the filamentous fungus Fusarium.</title>
        <authorList>
            <person name="Kim H.-S."/>
            <person name="Busman M."/>
            <person name="Brown D.W."/>
            <person name="Divon H."/>
            <person name="Uhlig S."/>
            <person name="Proctor R.H."/>
        </authorList>
    </citation>
    <scope>NUCLEOTIDE SEQUENCE [LARGE SCALE GENOMIC DNA]</scope>
    <source>
        <strain evidence="1">NRRL 39464</strain>
    </source>
</reference>
<evidence type="ECO:0000313" key="2">
    <source>
        <dbReference type="Proteomes" id="UP000558688"/>
    </source>
</evidence>
<evidence type="ECO:0000313" key="1">
    <source>
        <dbReference type="EMBL" id="KAF5249172.1"/>
    </source>
</evidence>
<dbReference type="AlphaFoldDB" id="A0A8H5E722"/>
<name>A0A8H5E722_FUSOX</name>
<feature type="non-terminal residue" evidence="1">
    <location>
        <position position="1"/>
    </location>
</feature>